<dbReference type="InterPro" id="IPR050267">
    <property type="entry name" value="Anti-sigma-factor_SerPK"/>
</dbReference>
<keyword evidence="3" id="KW-0067">ATP-binding</keyword>
<dbReference type="InterPro" id="IPR003594">
    <property type="entry name" value="HATPase_dom"/>
</dbReference>
<dbReference type="SUPFAM" id="SSF55874">
    <property type="entry name" value="ATPase domain of HSP90 chaperone/DNA topoisomerase II/histidine kinase"/>
    <property type="match status" value="1"/>
</dbReference>
<comment type="caution">
    <text evidence="3">The sequence shown here is derived from an EMBL/GenBank/DDBJ whole genome shotgun (WGS) entry which is preliminary data.</text>
</comment>
<keyword evidence="3" id="KW-0547">Nucleotide-binding</keyword>
<feature type="domain" description="Histidine kinase/HSP90-like ATPase" evidence="2">
    <location>
        <begin position="2"/>
        <end position="107"/>
    </location>
</feature>
<dbReference type="Pfam" id="PF13581">
    <property type="entry name" value="HATPase_c_2"/>
    <property type="match status" value="1"/>
</dbReference>
<gene>
    <name evidence="3" type="ORF">ACFFTL_18320</name>
</gene>
<accession>A0ABV5R8N4</accession>
<keyword evidence="1" id="KW-0723">Serine/threonine-protein kinase</keyword>
<dbReference type="CDD" id="cd16936">
    <property type="entry name" value="HATPase_RsbW-like"/>
    <property type="match status" value="1"/>
</dbReference>
<dbReference type="PANTHER" id="PTHR35526:SF3">
    <property type="entry name" value="ANTI-SIGMA-F FACTOR RSBW"/>
    <property type="match status" value="1"/>
</dbReference>
<protein>
    <submittedName>
        <fullName evidence="3">ATP-binding protein</fullName>
    </submittedName>
</protein>
<dbReference type="Proteomes" id="UP001589710">
    <property type="component" value="Unassembled WGS sequence"/>
</dbReference>
<evidence type="ECO:0000313" key="4">
    <source>
        <dbReference type="Proteomes" id="UP001589710"/>
    </source>
</evidence>
<evidence type="ECO:0000313" key="3">
    <source>
        <dbReference type="EMBL" id="MFB9574204.1"/>
    </source>
</evidence>
<reference evidence="3 4" key="1">
    <citation type="submission" date="2024-09" db="EMBL/GenBank/DDBJ databases">
        <authorList>
            <person name="Sun Q."/>
            <person name="Mori K."/>
        </authorList>
    </citation>
    <scope>NUCLEOTIDE SEQUENCE [LARGE SCALE GENOMIC DNA]</scope>
    <source>
        <strain evidence="3 4">JCM 3331</strain>
    </source>
</reference>
<dbReference type="Gene3D" id="3.30.565.10">
    <property type="entry name" value="Histidine kinase-like ATPase, C-terminal domain"/>
    <property type="match status" value="1"/>
</dbReference>
<evidence type="ECO:0000256" key="1">
    <source>
        <dbReference type="ARBA" id="ARBA00022527"/>
    </source>
</evidence>
<name>A0ABV5R8N4_9ACTN</name>
<dbReference type="InterPro" id="IPR036890">
    <property type="entry name" value="HATPase_C_sf"/>
</dbReference>
<keyword evidence="4" id="KW-1185">Reference proteome</keyword>
<dbReference type="EMBL" id="JBHMCG010000080">
    <property type="protein sequence ID" value="MFB9574204.1"/>
    <property type="molecule type" value="Genomic_DNA"/>
</dbReference>
<proteinExistence type="predicted"/>
<dbReference type="RefSeq" id="WP_386144055.1">
    <property type="nucleotide sequence ID" value="NZ_JBHMCG010000080.1"/>
</dbReference>
<organism evidence="3 4">
    <name type="scientific">Streptomyces yanii</name>
    <dbReference type="NCBI Taxonomy" id="78510"/>
    <lineage>
        <taxon>Bacteria</taxon>
        <taxon>Bacillati</taxon>
        <taxon>Actinomycetota</taxon>
        <taxon>Actinomycetes</taxon>
        <taxon>Kitasatosporales</taxon>
        <taxon>Streptomycetaceae</taxon>
        <taxon>Streptomyces</taxon>
    </lineage>
</organism>
<dbReference type="GO" id="GO:0005524">
    <property type="term" value="F:ATP binding"/>
    <property type="evidence" value="ECO:0007669"/>
    <property type="project" value="UniProtKB-KW"/>
</dbReference>
<keyword evidence="1" id="KW-0418">Kinase</keyword>
<keyword evidence="1" id="KW-0808">Transferase</keyword>
<sequence length="136" mass="14441">MSSARRTLRHALDRAGLSAKAVSNAVLAASELVANATEHAAGPYLMTLRHTGTELICEIHDRDPQIPVFPAAAPLVSGRDAPEGAWGELYEDLPEGGRGLHIVDQLTSGNWGFRLSGDGRKIAWMAVPLAVPSPPQ</sequence>
<evidence type="ECO:0000259" key="2">
    <source>
        <dbReference type="Pfam" id="PF13581"/>
    </source>
</evidence>
<dbReference type="PANTHER" id="PTHR35526">
    <property type="entry name" value="ANTI-SIGMA-F FACTOR RSBW-RELATED"/>
    <property type="match status" value="1"/>
</dbReference>